<reference evidence="2 3" key="1">
    <citation type="submission" date="2023-04" db="EMBL/GenBank/DDBJ databases">
        <title>A novel bacteria isolated from coastal sediment.</title>
        <authorList>
            <person name="Liu X.-J."/>
            <person name="Du Z.-J."/>
        </authorList>
    </citation>
    <scope>NUCLEOTIDE SEQUENCE [LARGE SCALE GENOMIC DNA]</scope>
    <source>
        <strain evidence="2 3">SDUM461003</strain>
    </source>
</reference>
<keyword evidence="3" id="KW-1185">Reference proteome</keyword>
<dbReference type="Proteomes" id="UP001225316">
    <property type="component" value="Unassembled WGS sequence"/>
</dbReference>
<dbReference type="EMBL" id="JARXHW010000092">
    <property type="protein sequence ID" value="MDQ8209598.1"/>
    <property type="molecule type" value="Genomic_DNA"/>
</dbReference>
<dbReference type="RefSeq" id="WP_308952515.1">
    <property type="nucleotide sequence ID" value="NZ_JARXHW010000092.1"/>
</dbReference>
<gene>
    <name evidence="2" type="ORF">QEH52_18890</name>
</gene>
<sequence>MKAIVTIPLLAFLAATASATDWDIPDPITYEWTIQQATKTTIPKVNFTDTPAKKILEALSDSMAFPLSIEAPLVSEEKLNKRITIHKELITWIEVISIVADEIEVDILISKGTVTFKPTQTQ</sequence>
<organism evidence="2 3">
    <name type="scientific">Thalassobacterium maritimum</name>
    <dbReference type="NCBI Taxonomy" id="3041265"/>
    <lineage>
        <taxon>Bacteria</taxon>
        <taxon>Pseudomonadati</taxon>
        <taxon>Verrucomicrobiota</taxon>
        <taxon>Opitutia</taxon>
        <taxon>Puniceicoccales</taxon>
        <taxon>Coraliomargaritaceae</taxon>
        <taxon>Thalassobacterium</taxon>
    </lineage>
</organism>
<evidence type="ECO:0008006" key="4">
    <source>
        <dbReference type="Google" id="ProtNLM"/>
    </source>
</evidence>
<name>A0ABU1AZP7_9BACT</name>
<accession>A0ABU1AZP7</accession>
<keyword evidence="1" id="KW-0732">Signal</keyword>
<feature type="chain" id="PRO_5045724309" description="Toxin co-regulated pilus biosynthesis protein Q C-terminal domain-containing protein" evidence="1">
    <location>
        <begin position="20"/>
        <end position="122"/>
    </location>
</feature>
<feature type="signal peptide" evidence="1">
    <location>
        <begin position="1"/>
        <end position="19"/>
    </location>
</feature>
<evidence type="ECO:0000313" key="3">
    <source>
        <dbReference type="Proteomes" id="UP001225316"/>
    </source>
</evidence>
<evidence type="ECO:0000256" key="1">
    <source>
        <dbReference type="SAM" id="SignalP"/>
    </source>
</evidence>
<evidence type="ECO:0000313" key="2">
    <source>
        <dbReference type="EMBL" id="MDQ8209598.1"/>
    </source>
</evidence>
<protein>
    <recommendedName>
        <fullName evidence="4">Toxin co-regulated pilus biosynthesis protein Q C-terminal domain-containing protein</fullName>
    </recommendedName>
</protein>
<proteinExistence type="predicted"/>
<comment type="caution">
    <text evidence="2">The sequence shown here is derived from an EMBL/GenBank/DDBJ whole genome shotgun (WGS) entry which is preliminary data.</text>
</comment>